<dbReference type="RefSeq" id="XP_060335583.1">
    <property type="nucleotide sequence ID" value="XM_060465508.1"/>
</dbReference>
<evidence type="ECO:0000313" key="3">
    <source>
        <dbReference type="EMBL" id="KAK0464462.1"/>
    </source>
</evidence>
<dbReference type="PANTHER" id="PTHR20923">
    <property type="entry name" value="BAT4 PROTEIN-RELATED"/>
    <property type="match status" value="1"/>
</dbReference>
<protein>
    <recommendedName>
        <fullName evidence="2">G-patch domain-containing protein</fullName>
    </recommendedName>
</protein>
<dbReference type="InterPro" id="IPR039146">
    <property type="entry name" value="GPANK1"/>
</dbReference>
<dbReference type="AlphaFoldDB" id="A0AA39NF29"/>
<dbReference type="GO" id="GO:0003676">
    <property type="term" value="F:nucleic acid binding"/>
    <property type="evidence" value="ECO:0007669"/>
    <property type="project" value="InterPro"/>
</dbReference>
<evidence type="ECO:0000313" key="4">
    <source>
        <dbReference type="Proteomes" id="UP001175211"/>
    </source>
</evidence>
<feature type="compositionally biased region" description="Low complexity" evidence="1">
    <location>
        <begin position="287"/>
        <end position="296"/>
    </location>
</feature>
<dbReference type="Pfam" id="PF01585">
    <property type="entry name" value="G-patch"/>
    <property type="match status" value="1"/>
</dbReference>
<feature type="region of interest" description="Disordered" evidence="1">
    <location>
        <begin position="148"/>
        <end position="167"/>
    </location>
</feature>
<feature type="region of interest" description="Disordered" evidence="1">
    <location>
        <begin position="255"/>
        <end position="305"/>
    </location>
</feature>
<sequence length="385" mass="42732">MATFTYTIYSHYNPEDREALERETGQIPSSSEDNAHLWDKEAASVYKRQIAPAPRFVPATLQSDEWGQWGRNFNAMAETVEEGKDSSVADWYRSLSRTFTSSTPSLLPSAVSPAPAPPEKRESRNKNNWFIQNALRSEHSSSSSFTSSLADMLARDPPPRPSEARYKPPVWLAIGPSNKGFSMLEKSGWNEGEALGADVVRRTGRPRHAIQFSRKAKQRHAEPITKEEVMEVEIGHGDGEVKEVRKVEVVDLTLDSDEDSDTASDSTTADSLVKEESGDEEIRPSEDSPSSAPPSTSERKALLTPIPTILKSDRLGIGLKAKTVGPYKESQKRVTHSAAALAAHTQAGEALRKRQKLFGRGHRGFARERKKEETSRRDLLAYMNA</sequence>
<dbReference type="EMBL" id="JAUEPS010000006">
    <property type="protein sequence ID" value="KAK0464462.1"/>
    <property type="molecule type" value="Genomic_DNA"/>
</dbReference>
<feature type="region of interest" description="Disordered" evidence="1">
    <location>
        <begin position="15"/>
        <end position="35"/>
    </location>
</feature>
<feature type="domain" description="G-patch" evidence="2">
    <location>
        <begin position="176"/>
        <end position="196"/>
    </location>
</feature>
<dbReference type="InterPro" id="IPR000467">
    <property type="entry name" value="G_patch_dom"/>
</dbReference>
<feature type="compositionally biased region" description="Basic and acidic residues" evidence="1">
    <location>
        <begin position="153"/>
        <end position="166"/>
    </location>
</feature>
<feature type="compositionally biased region" description="Low complexity" evidence="1">
    <location>
        <begin position="99"/>
        <end position="113"/>
    </location>
</feature>
<feature type="compositionally biased region" description="Basic and acidic residues" evidence="1">
    <location>
        <begin position="15"/>
        <end position="24"/>
    </location>
</feature>
<gene>
    <name evidence="3" type="ORF">EV420DRAFT_1044635</name>
</gene>
<dbReference type="Proteomes" id="UP001175211">
    <property type="component" value="Unassembled WGS sequence"/>
</dbReference>
<feature type="region of interest" description="Disordered" evidence="1">
    <location>
        <begin position="99"/>
        <end position="125"/>
    </location>
</feature>
<evidence type="ECO:0000259" key="2">
    <source>
        <dbReference type="PROSITE" id="PS50174"/>
    </source>
</evidence>
<name>A0AA39NF29_ARMTA</name>
<dbReference type="GeneID" id="85349056"/>
<keyword evidence="4" id="KW-1185">Reference proteome</keyword>
<dbReference type="PROSITE" id="PS50174">
    <property type="entry name" value="G_PATCH"/>
    <property type="match status" value="1"/>
</dbReference>
<evidence type="ECO:0000256" key="1">
    <source>
        <dbReference type="SAM" id="MobiDB-lite"/>
    </source>
</evidence>
<dbReference type="PANTHER" id="PTHR20923:SF1">
    <property type="entry name" value="G PATCH DOMAIN AND ANKYRIN REPEAT-CONTAINING PROTEIN 1"/>
    <property type="match status" value="1"/>
</dbReference>
<feature type="compositionally biased region" description="Basic and acidic residues" evidence="1">
    <location>
        <begin position="272"/>
        <end position="286"/>
    </location>
</feature>
<proteinExistence type="predicted"/>
<comment type="caution">
    <text evidence="3">The sequence shown here is derived from an EMBL/GenBank/DDBJ whole genome shotgun (WGS) entry which is preliminary data.</text>
</comment>
<organism evidence="3 4">
    <name type="scientific">Armillaria tabescens</name>
    <name type="common">Ringless honey mushroom</name>
    <name type="synonym">Agaricus tabescens</name>
    <dbReference type="NCBI Taxonomy" id="1929756"/>
    <lineage>
        <taxon>Eukaryota</taxon>
        <taxon>Fungi</taxon>
        <taxon>Dikarya</taxon>
        <taxon>Basidiomycota</taxon>
        <taxon>Agaricomycotina</taxon>
        <taxon>Agaricomycetes</taxon>
        <taxon>Agaricomycetidae</taxon>
        <taxon>Agaricales</taxon>
        <taxon>Marasmiineae</taxon>
        <taxon>Physalacriaceae</taxon>
        <taxon>Desarmillaria</taxon>
    </lineage>
</organism>
<accession>A0AA39NF29</accession>
<reference evidence="3" key="1">
    <citation type="submission" date="2023-06" db="EMBL/GenBank/DDBJ databases">
        <authorList>
            <consortium name="Lawrence Berkeley National Laboratory"/>
            <person name="Ahrendt S."/>
            <person name="Sahu N."/>
            <person name="Indic B."/>
            <person name="Wong-Bajracharya J."/>
            <person name="Merenyi Z."/>
            <person name="Ke H.-M."/>
            <person name="Monk M."/>
            <person name="Kocsube S."/>
            <person name="Drula E."/>
            <person name="Lipzen A."/>
            <person name="Balint B."/>
            <person name="Henrissat B."/>
            <person name="Andreopoulos B."/>
            <person name="Martin F.M."/>
            <person name="Harder C.B."/>
            <person name="Rigling D."/>
            <person name="Ford K.L."/>
            <person name="Foster G.D."/>
            <person name="Pangilinan J."/>
            <person name="Papanicolaou A."/>
            <person name="Barry K."/>
            <person name="LaButti K."/>
            <person name="Viragh M."/>
            <person name="Koriabine M."/>
            <person name="Yan M."/>
            <person name="Riley R."/>
            <person name="Champramary S."/>
            <person name="Plett K.L."/>
            <person name="Tsai I.J."/>
            <person name="Slot J."/>
            <person name="Sipos G."/>
            <person name="Plett J."/>
            <person name="Nagy L.G."/>
            <person name="Grigoriev I.V."/>
        </authorList>
    </citation>
    <scope>NUCLEOTIDE SEQUENCE</scope>
    <source>
        <strain evidence="3">CCBAS 213</strain>
    </source>
</reference>